<accession>A0A2H3JSP7</accession>
<evidence type="ECO:0000256" key="1">
    <source>
        <dbReference type="ARBA" id="ARBA00004325"/>
    </source>
</evidence>
<keyword evidence="3" id="KW-0472">Membrane</keyword>
<name>A0A2H3JSP7_WOLCO</name>
<dbReference type="Pfam" id="PF11022">
    <property type="entry name" value="ATP19"/>
    <property type="match status" value="1"/>
</dbReference>
<sequence length="202" mass="22304">MALTHDEDEQEPSQRKNLRRAYLHVSQVALTRDTVNILQWTQPGAGKRVPFSLSSRFILQLILVIHLGSHNTRRLYGEQEQEGARQPPTRCLPTECAGVTRAVRALFTKASEEGELLNILYSVVFGRTLKNEHLALGTILSTVGLAVLALGGGEKEAAPSSGKTTLEQVKESVKFNASSSEEEQLVDSIKKFIEDAEKEAKH</sequence>
<dbReference type="Proteomes" id="UP000218811">
    <property type="component" value="Unassembled WGS sequence"/>
</dbReference>
<keyword evidence="5" id="KW-1185">Reference proteome</keyword>
<keyword evidence="2" id="KW-0496">Mitochondrion</keyword>
<evidence type="ECO:0000313" key="5">
    <source>
        <dbReference type="Proteomes" id="UP000218811"/>
    </source>
</evidence>
<dbReference type="OrthoDB" id="2094445at2759"/>
<protein>
    <submittedName>
        <fullName evidence="4">Uncharacterized protein</fullName>
    </submittedName>
</protein>
<dbReference type="STRING" id="742152.A0A2H3JSP7"/>
<evidence type="ECO:0000256" key="3">
    <source>
        <dbReference type="ARBA" id="ARBA00023136"/>
    </source>
</evidence>
<dbReference type="AlphaFoldDB" id="A0A2H3JSP7"/>
<reference evidence="4 5" key="1">
    <citation type="journal article" date="2012" name="Science">
        <title>The Paleozoic origin of enzymatic lignin decomposition reconstructed from 31 fungal genomes.</title>
        <authorList>
            <person name="Floudas D."/>
            <person name="Binder M."/>
            <person name="Riley R."/>
            <person name="Barry K."/>
            <person name="Blanchette R.A."/>
            <person name="Henrissat B."/>
            <person name="Martinez A.T."/>
            <person name="Otillar R."/>
            <person name="Spatafora J.W."/>
            <person name="Yadav J.S."/>
            <person name="Aerts A."/>
            <person name="Benoit I."/>
            <person name="Boyd A."/>
            <person name="Carlson A."/>
            <person name="Copeland A."/>
            <person name="Coutinho P.M."/>
            <person name="de Vries R.P."/>
            <person name="Ferreira P."/>
            <person name="Findley K."/>
            <person name="Foster B."/>
            <person name="Gaskell J."/>
            <person name="Glotzer D."/>
            <person name="Gorecki P."/>
            <person name="Heitman J."/>
            <person name="Hesse C."/>
            <person name="Hori C."/>
            <person name="Igarashi K."/>
            <person name="Jurgens J.A."/>
            <person name="Kallen N."/>
            <person name="Kersten P."/>
            <person name="Kohler A."/>
            <person name="Kuees U."/>
            <person name="Kumar T.K.A."/>
            <person name="Kuo A."/>
            <person name="LaButti K."/>
            <person name="Larrondo L.F."/>
            <person name="Lindquist E."/>
            <person name="Ling A."/>
            <person name="Lombard V."/>
            <person name="Lucas S."/>
            <person name="Lundell T."/>
            <person name="Martin R."/>
            <person name="McLaughlin D.J."/>
            <person name="Morgenstern I."/>
            <person name="Morin E."/>
            <person name="Murat C."/>
            <person name="Nagy L.G."/>
            <person name="Nolan M."/>
            <person name="Ohm R.A."/>
            <person name="Patyshakuliyeva A."/>
            <person name="Rokas A."/>
            <person name="Ruiz-Duenas F.J."/>
            <person name="Sabat G."/>
            <person name="Salamov A."/>
            <person name="Samejima M."/>
            <person name="Schmutz J."/>
            <person name="Slot J.C."/>
            <person name="St John F."/>
            <person name="Stenlid J."/>
            <person name="Sun H."/>
            <person name="Sun S."/>
            <person name="Syed K."/>
            <person name="Tsang A."/>
            <person name="Wiebenga A."/>
            <person name="Young D."/>
            <person name="Pisabarro A."/>
            <person name="Eastwood D.C."/>
            <person name="Martin F."/>
            <person name="Cullen D."/>
            <person name="Grigoriev I.V."/>
            <person name="Hibbett D.S."/>
        </authorList>
    </citation>
    <scope>NUCLEOTIDE SEQUENCE [LARGE SCALE GENOMIC DNA]</scope>
    <source>
        <strain evidence="4 5">MD-104</strain>
    </source>
</reference>
<dbReference type="InterPro" id="IPR021278">
    <property type="entry name" value="ATP19"/>
</dbReference>
<dbReference type="PANTHER" id="PTHR28074:SF1">
    <property type="entry name" value="ATP SYNTHASE SUBUNIT K, MITOCHONDRIAL"/>
    <property type="match status" value="1"/>
</dbReference>
<organism evidence="4 5">
    <name type="scientific">Wolfiporia cocos (strain MD-104)</name>
    <name type="common">Brown rot fungus</name>
    <dbReference type="NCBI Taxonomy" id="742152"/>
    <lineage>
        <taxon>Eukaryota</taxon>
        <taxon>Fungi</taxon>
        <taxon>Dikarya</taxon>
        <taxon>Basidiomycota</taxon>
        <taxon>Agaricomycotina</taxon>
        <taxon>Agaricomycetes</taxon>
        <taxon>Polyporales</taxon>
        <taxon>Phaeolaceae</taxon>
        <taxon>Wolfiporia</taxon>
    </lineage>
</organism>
<evidence type="ECO:0000313" key="4">
    <source>
        <dbReference type="EMBL" id="PCH44971.1"/>
    </source>
</evidence>
<dbReference type="GO" id="GO:0031966">
    <property type="term" value="C:mitochondrial membrane"/>
    <property type="evidence" value="ECO:0007669"/>
    <property type="project" value="UniProtKB-SubCell"/>
</dbReference>
<gene>
    <name evidence="4" type="ORF">WOLCODRAFT_165527</name>
</gene>
<dbReference type="GO" id="GO:0015986">
    <property type="term" value="P:proton motive force-driven ATP synthesis"/>
    <property type="evidence" value="ECO:0007669"/>
    <property type="project" value="TreeGrafter"/>
</dbReference>
<dbReference type="PANTHER" id="PTHR28074">
    <property type="entry name" value="ATP SYNTHASE SUBUNIT K, MITOCHONDRIAL"/>
    <property type="match status" value="1"/>
</dbReference>
<comment type="subcellular location">
    <subcellularLocation>
        <location evidence="1">Mitochondrion membrane</location>
    </subcellularLocation>
</comment>
<evidence type="ECO:0000256" key="2">
    <source>
        <dbReference type="ARBA" id="ARBA00023128"/>
    </source>
</evidence>
<dbReference type="EMBL" id="KB468168">
    <property type="protein sequence ID" value="PCH44971.1"/>
    <property type="molecule type" value="Genomic_DNA"/>
</dbReference>
<proteinExistence type="predicted"/>